<accession>A0ABT4RF21</accession>
<dbReference type="Gene3D" id="3.40.50.10600">
    <property type="entry name" value="SpoIIaa-like domains"/>
    <property type="match status" value="1"/>
</dbReference>
<dbReference type="RefSeq" id="WP_202957198.1">
    <property type="nucleotide sequence ID" value="NZ_JAPCID010000008.1"/>
</dbReference>
<evidence type="ECO:0000313" key="2">
    <source>
        <dbReference type="Proteomes" id="UP001147700"/>
    </source>
</evidence>
<protein>
    <submittedName>
        <fullName evidence="1">STAS/SEC14 domain-containing protein</fullName>
    </submittedName>
</protein>
<comment type="caution">
    <text evidence="1">The sequence shown here is derived from an EMBL/GenBank/DDBJ whole genome shotgun (WGS) entry which is preliminary data.</text>
</comment>
<dbReference type="Pfam" id="PF11964">
    <property type="entry name" value="SpoIIAA-like"/>
    <property type="match status" value="1"/>
</dbReference>
<gene>
    <name evidence="1" type="ORF">OJ962_06490</name>
</gene>
<dbReference type="EMBL" id="JAPCID010000008">
    <property type="protein sequence ID" value="MDA0137138.1"/>
    <property type="molecule type" value="Genomic_DNA"/>
</dbReference>
<dbReference type="InterPro" id="IPR036513">
    <property type="entry name" value="STAS_dom_sf"/>
</dbReference>
<dbReference type="InterPro" id="IPR038396">
    <property type="entry name" value="SpoIIAA-like_sf"/>
</dbReference>
<name>A0ABT4RF21_9ACTN</name>
<proteinExistence type="predicted"/>
<reference evidence="1" key="1">
    <citation type="submission" date="2022-10" db="EMBL/GenBank/DDBJ databases">
        <title>The WGS of Solirubrobacter sp. CPCC 204708.</title>
        <authorList>
            <person name="Jiang Z."/>
        </authorList>
    </citation>
    <scope>NUCLEOTIDE SEQUENCE</scope>
    <source>
        <strain evidence="1">CPCC 204708</strain>
    </source>
</reference>
<evidence type="ECO:0000313" key="1">
    <source>
        <dbReference type="EMBL" id="MDA0137138.1"/>
    </source>
</evidence>
<dbReference type="Proteomes" id="UP001147700">
    <property type="component" value="Unassembled WGS sequence"/>
</dbReference>
<dbReference type="InterPro" id="IPR021866">
    <property type="entry name" value="SpoIIAA-like"/>
</dbReference>
<sequence length="124" mass="13209">MVTVADAGAPGILAFVISERLTRADYQDVLLPPIAARIERGEDLRALAVIEDFHGLESAGLVTELKAAARLGSGQRSIAIAIAVVSDIDWVRRSLSLFGWLVPGEVRVFTGEQRAAAEAWLAGV</sequence>
<keyword evidence="2" id="KW-1185">Reference proteome</keyword>
<organism evidence="1 2">
    <name type="scientific">Solirubrobacter deserti</name>
    <dbReference type="NCBI Taxonomy" id="2282478"/>
    <lineage>
        <taxon>Bacteria</taxon>
        <taxon>Bacillati</taxon>
        <taxon>Actinomycetota</taxon>
        <taxon>Thermoleophilia</taxon>
        <taxon>Solirubrobacterales</taxon>
        <taxon>Solirubrobacteraceae</taxon>
        <taxon>Solirubrobacter</taxon>
    </lineage>
</organism>
<dbReference type="SUPFAM" id="SSF52091">
    <property type="entry name" value="SpoIIaa-like"/>
    <property type="match status" value="1"/>
</dbReference>